<dbReference type="Proteomes" id="UP000005959">
    <property type="component" value="Unassembled WGS sequence"/>
</dbReference>
<name>G9Y4B8_HAFAL</name>
<accession>G9Y4B8</accession>
<organism evidence="2 3">
    <name type="scientific">Hafnia alvei ATCC 51873</name>
    <dbReference type="NCBI Taxonomy" id="1002364"/>
    <lineage>
        <taxon>Bacteria</taxon>
        <taxon>Pseudomonadati</taxon>
        <taxon>Pseudomonadota</taxon>
        <taxon>Gammaproteobacteria</taxon>
        <taxon>Enterobacterales</taxon>
        <taxon>Hafniaceae</taxon>
        <taxon>Hafnia</taxon>
    </lineage>
</organism>
<dbReference type="HOGENOM" id="CLU_3168703_0_0_6"/>
<evidence type="ECO:0000313" key="2">
    <source>
        <dbReference type="EMBL" id="EHM44722.1"/>
    </source>
</evidence>
<keyword evidence="1" id="KW-1133">Transmembrane helix</keyword>
<dbReference type="AlphaFoldDB" id="G9Y4B8"/>
<proteinExistence type="predicted"/>
<gene>
    <name evidence="2" type="ORF">HMPREF0454_01382</name>
</gene>
<dbReference type="EMBL" id="AGCI01000027">
    <property type="protein sequence ID" value="EHM44722.1"/>
    <property type="molecule type" value="Genomic_DNA"/>
</dbReference>
<feature type="transmembrane region" description="Helical" evidence="1">
    <location>
        <begin position="24"/>
        <end position="42"/>
    </location>
</feature>
<keyword evidence="1" id="KW-0812">Transmembrane</keyword>
<keyword evidence="1" id="KW-0472">Membrane</keyword>
<protein>
    <submittedName>
        <fullName evidence="2">Uncharacterized protein</fullName>
    </submittedName>
</protein>
<evidence type="ECO:0000256" key="1">
    <source>
        <dbReference type="SAM" id="Phobius"/>
    </source>
</evidence>
<reference evidence="2 3" key="1">
    <citation type="submission" date="2011-08" db="EMBL/GenBank/DDBJ databases">
        <authorList>
            <person name="Weinstock G."/>
            <person name="Sodergren E."/>
            <person name="Clifton S."/>
            <person name="Fulton L."/>
            <person name="Fulton B."/>
            <person name="Courtney L."/>
            <person name="Fronick C."/>
            <person name="Harrison M."/>
            <person name="Strong C."/>
            <person name="Farmer C."/>
            <person name="Delahaunty K."/>
            <person name="Markovic C."/>
            <person name="Hall O."/>
            <person name="Minx P."/>
            <person name="Tomlinson C."/>
            <person name="Mitreva M."/>
            <person name="Hou S."/>
            <person name="Chen J."/>
            <person name="Wollam A."/>
            <person name="Pepin K.H."/>
            <person name="Johnson M."/>
            <person name="Bhonagiri V."/>
            <person name="Zhang X."/>
            <person name="Suruliraj S."/>
            <person name="Warren W."/>
            <person name="Chinwalla A."/>
            <person name="Mardis E.R."/>
            <person name="Wilson R.K."/>
        </authorList>
    </citation>
    <scope>NUCLEOTIDE SEQUENCE [LARGE SCALE GENOMIC DNA]</scope>
    <source>
        <strain evidence="2 3">ATCC 51873</strain>
    </source>
</reference>
<evidence type="ECO:0000313" key="3">
    <source>
        <dbReference type="Proteomes" id="UP000005959"/>
    </source>
</evidence>
<comment type="caution">
    <text evidence="2">The sequence shown here is derived from an EMBL/GenBank/DDBJ whole genome shotgun (WGS) entry which is preliminary data.</text>
</comment>
<sequence>MLRTAFPPVDAANYKPNCSDIQRLAIIFSAIVPAISAIKILLHSEMS</sequence>